<reference evidence="2" key="1">
    <citation type="journal article" date="2015" name="Nature">
        <title>Complex archaea that bridge the gap between prokaryotes and eukaryotes.</title>
        <authorList>
            <person name="Spang A."/>
            <person name="Saw J.H."/>
            <person name="Jorgensen S.L."/>
            <person name="Zaremba-Niedzwiedzka K."/>
            <person name="Martijn J."/>
            <person name="Lind A.E."/>
            <person name="van Eijk R."/>
            <person name="Schleper C."/>
            <person name="Guy L."/>
            <person name="Ettema T.J."/>
        </authorList>
    </citation>
    <scope>NUCLEOTIDE SEQUENCE</scope>
</reference>
<organism evidence="2">
    <name type="scientific">marine sediment metagenome</name>
    <dbReference type="NCBI Taxonomy" id="412755"/>
    <lineage>
        <taxon>unclassified sequences</taxon>
        <taxon>metagenomes</taxon>
        <taxon>ecological metagenomes</taxon>
    </lineage>
</organism>
<feature type="region of interest" description="Disordered" evidence="1">
    <location>
        <begin position="412"/>
        <end position="464"/>
    </location>
</feature>
<comment type="caution">
    <text evidence="2">The sequence shown here is derived from an EMBL/GenBank/DDBJ whole genome shotgun (WGS) entry which is preliminary data.</text>
</comment>
<name>A0A0F9DV01_9ZZZZ</name>
<dbReference type="EMBL" id="LAZR01027492">
    <property type="protein sequence ID" value="KKL65564.1"/>
    <property type="molecule type" value="Genomic_DNA"/>
</dbReference>
<sequence>LIDPGDIYVSLVDLDDYVLDPVCTHRKKASFEGSRIRVPRQVMLDTDGYDHDLVVSLPHARYLSDDARVENMSKQSASVSEMNTLQDYVEVVELWVPEADALVTIPDPMQTTFSKYIRLTDYYGPKSGPYTDLSFTPPVENNPYPVAPVSIWYDLHRIANRTFKRLMDQADRQKDILVYNPAQADEAQDILDAADGDCVASVDPKGIATVSIGGQNRQNEFMMQQLHIWYNYISGNPDQMSGNVPAAAKGKETATRSQINQGNANISIEDARGLLYIATAQVSKKQAWYLHTDPLINLPLTKRGTGGEQIQMRLTPEQRQGDFLNFTFRLAARSMSRLDPAIKSKRIIEFATSVVPAVMAAAMQAMQMGMPFNAQRTITDLANELDIMDTVQDWFEDPEFMQKMQIMAAMGPQNKNQQGGGSSGAVMQNGGSSQMPNIPTLDKERRQDQQSGANEAQSANYGVY</sequence>
<evidence type="ECO:0000256" key="1">
    <source>
        <dbReference type="SAM" id="MobiDB-lite"/>
    </source>
</evidence>
<feature type="non-terminal residue" evidence="2">
    <location>
        <position position="1"/>
    </location>
</feature>
<dbReference type="AlphaFoldDB" id="A0A0F9DV01"/>
<proteinExistence type="predicted"/>
<feature type="compositionally biased region" description="Polar residues" evidence="1">
    <location>
        <begin position="449"/>
        <end position="464"/>
    </location>
</feature>
<protein>
    <submittedName>
        <fullName evidence="2">Uncharacterized protein</fullName>
    </submittedName>
</protein>
<accession>A0A0F9DV01</accession>
<gene>
    <name evidence="2" type="ORF">LCGC14_2153700</name>
</gene>
<evidence type="ECO:0000313" key="2">
    <source>
        <dbReference type="EMBL" id="KKL65564.1"/>
    </source>
</evidence>
<feature type="compositionally biased region" description="Polar residues" evidence="1">
    <location>
        <begin position="425"/>
        <end position="437"/>
    </location>
</feature>